<feature type="transmembrane region" description="Helical" evidence="1">
    <location>
        <begin position="6"/>
        <end position="24"/>
    </location>
</feature>
<reference evidence="2 3" key="1">
    <citation type="journal article" date="2024" name="Int. J. Syst. Evol. Microbiol.">
        <title>Virgibacillus tibetensis sp. nov., isolated from salt lake on the Tibetan Plateau of China.</title>
        <authorList>
            <person name="Phurbu D."/>
            <person name="Liu Z.-X."/>
            <person name="Wang R."/>
            <person name="Zheng Y.-Y."/>
            <person name="Liu H.-C."/>
            <person name="Zhou Y.-G."/>
            <person name="Yu Y.-J."/>
            <person name="Li A.-H."/>
        </authorList>
    </citation>
    <scope>NUCLEOTIDE SEQUENCE [LARGE SCALE GENOMIC DNA]</scope>
    <source>
        <strain evidence="2 3">C22-A2</strain>
    </source>
</reference>
<keyword evidence="1" id="KW-1133">Transmembrane helix</keyword>
<dbReference type="InterPro" id="IPR010718">
    <property type="entry name" value="DUF1294"/>
</dbReference>
<dbReference type="Pfam" id="PF06961">
    <property type="entry name" value="DUF1294"/>
    <property type="match status" value="1"/>
</dbReference>
<keyword evidence="3" id="KW-1185">Reference proteome</keyword>
<evidence type="ECO:0000313" key="3">
    <source>
        <dbReference type="Proteomes" id="UP001335737"/>
    </source>
</evidence>
<organism evidence="2 3">
    <name type="scientific">Virgibacillus tibetensis</name>
    <dbReference type="NCBI Taxonomy" id="3042313"/>
    <lineage>
        <taxon>Bacteria</taxon>
        <taxon>Bacillati</taxon>
        <taxon>Bacillota</taxon>
        <taxon>Bacilli</taxon>
        <taxon>Bacillales</taxon>
        <taxon>Bacillaceae</taxon>
        <taxon>Virgibacillus</taxon>
    </lineage>
</organism>
<dbReference type="RefSeq" id="WP_327605551.1">
    <property type="nucleotide sequence ID" value="NZ_JARZFX010000001.1"/>
</dbReference>
<dbReference type="Proteomes" id="UP001335737">
    <property type="component" value="Unassembled WGS sequence"/>
</dbReference>
<comment type="caution">
    <text evidence="2">The sequence shown here is derived from an EMBL/GenBank/DDBJ whole genome shotgun (WGS) entry which is preliminary data.</text>
</comment>
<keyword evidence="1" id="KW-0812">Transmembrane</keyword>
<accession>A0ABU6KAA2</accession>
<dbReference type="EMBL" id="JARZFX010000001">
    <property type="protein sequence ID" value="MEC5421976.1"/>
    <property type="molecule type" value="Genomic_DNA"/>
</dbReference>
<name>A0ABU6KAA2_9BACI</name>
<proteinExistence type="predicted"/>
<feature type="transmembrane region" description="Helical" evidence="1">
    <location>
        <begin position="69"/>
        <end position="87"/>
    </location>
</feature>
<keyword evidence="1" id="KW-0472">Membrane</keyword>
<evidence type="ECO:0000256" key="1">
    <source>
        <dbReference type="SAM" id="Phobius"/>
    </source>
</evidence>
<feature type="transmembrane region" description="Helical" evidence="1">
    <location>
        <begin position="40"/>
        <end position="57"/>
    </location>
</feature>
<gene>
    <name evidence="2" type="ORF">QGM71_00520</name>
</gene>
<evidence type="ECO:0000313" key="2">
    <source>
        <dbReference type="EMBL" id="MEC5421976.1"/>
    </source>
</evidence>
<protein>
    <submittedName>
        <fullName evidence="2">DUF1294 domain-containing protein</fullName>
    </submittedName>
</protein>
<sequence>MNELNTILPYIIGVNIITYTLMGVDKQKARKHKYRIPERTFWLLAIAGGALGALIGMKVYRHKTKHRSFTVGMPAILFVHLILLIFLS</sequence>